<evidence type="ECO:0000259" key="2">
    <source>
        <dbReference type="Pfam" id="PF20415"/>
    </source>
</evidence>
<evidence type="ECO:0000313" key="4">
    <source>
        <dbReference type="Proteomes" id="UP001163846"/>
    </source>
</evidence>
<accession>A0AA38P2S2</accession>
<proteinExistence type="predicted"/>
<feature type="region of interest" description="Disordered" evidence="1">
    <location>
        <begin position="1"/>
        <end position="40"/>
    </location>
</feature>
<gene>
    <name evidence="3" type="ORF">F5878DRAFT_317673</name>
</gene>
<protein>
    <recommendedName>
        <fullName evidence="2">DUF6699 domain-containing protein</fullName>
    </recommendedName>
</protein>
<feature type="domain" description="DUF6699" evidence="2">
    <location>
        <begin position="56"/>
        <end position="192"/>
    </location>
</feature>
<dbReference type="EMBL" id="MU806432">
    <property type="protein sequence ID" value="KAJ3835235.1"/>
    <property type="molecule type" value="Genomic_DNA"/>
</dbReference>
<sequence>MSKKTVRWSGSNECIPISPIYSPASSSSSSSPSPPQSDSIVSERLRFKANSVPDFVYDLLYDPTEGHMTGIRLDKELLDQPATKLSIPELRVECSRVPYIMPVRESRAGEGVSVRDLFEQLHRSLQKSITPEFWKQASLEVEKGLSQACKRRCDKLLERNIALAVEAESAGPRRIDFIEGFTIFAGLDDLGYEEKKSKDPDEIPAYKLRLHVRQG</sequence>
<name>A0AA38P2S2_9AGAR</name>
<comment type="caution">
    <text evidence="3">The sequence shown here is derived from an EMBL/GenBank/DDBJ whole genome shotgun (WGS) entry which is preliminary data.</text>
</comment>
<dbReference type="AlphaFoldDB" id="A0AA38P2S2"/>
<feature type="compositionally biased region" description="Low complexity" evidence="1">
    <location>
        <begin position="15"/>
        <end position="40"/>
    </location>
</feature>
<organism evidence="3 4">
    <name type="scientific">Lentinula raphanica</name>
    <dbReference type="NCBI Taxonomy" id="153919"/>
    <lineage>
        <taxon>Eukaryota</taxon>
        <taxon>Fungi</taxon>
        <taxon>Dikarya</taxon>
        <taxon>Basidiomycota</taxon>
        <taxon>Agaricomycotina</taxon>
        <taxon>Agaricomycetes</taxon>
        <taxon>Agaricomycetidae</taxon>
        <taxon>Agaricales</taxon>
        <taxon>Marasmiineae</taxon>
        <taxon>Omphalotaceae</taxon>
        <taxon>Lentinula</taxon>
    </lineage>
</organism>
<dbReference type="Pfam" id="PF20415">
    <property type="entry name" value="DUF6699"/>
    <property type="match status" value="1"/>
</dbReference>
<evidence type="ECO:0000256" key="1">
    <source>
        <dbReference type="SAM" id="MobiDB-lite"/>
    </source>
</evidence>
<keyword evidence="4" id="KW-1185">Reference proteome</keyword>
<reference evidence="3" key="1">
    <citation type="submission" date="2022-08" db="EMBL/GenBank/DDBJ databases">
        <authorList>
            <consortium name="DOE Joint Genome Institute"/>
            <person name="Min B."/>
            <person name="Riley R."/>
            <person name="Sierra-Patev S."/>
            <person name="Naranjo-Ortiz M."/>
            <person name="Looney B."/>
            <person name="Konkel Z."/>
            <person name="Slot J.C."/>
            <person name="Sakamoto Y."/>
            <person name="Steenwyk J.L."/>
            <person name="Rokas A."/>
            <person name="Carro J."/>
            <person name="Camarero S."/>
            <person name="Ferreira P."/>
            <person name="Molpeceres G."/>
            <person name="Ruiz-Duenas F.J."/>
            <person name="Serrano A."/>
            <person name="Henrissat B."/>
            <person name="Drula E."/>
            <person name="Hughes K.W."/>
            <person name="Mata J.L."/>
            <person name="Ishikawa N.K."/>
            <person name="Vargas-Isla R."/>
            <person name="Ushijima S."/>
            <person name="Smith C.A."/>
            <person name="Ahrendt S."/>
            <person name="Andreopoulos W."/>
            <person name="He G."/>
            <person name="Labutti K."/>
            <person name="Lipzen A."/>
            <person name="Ng V."/>
            <person name="Sandor L."/>
            <person name="Barry K."/>
            <person name="Martinez A.T."/>
            <person name="Xiao Y."/>
            <person name="Gibbons J.G."/>
            <person name="Terashima K."/>
            <person name="Hibbett D.S."/>
            <person name="Grigoriev I.V."/>
        </authorList>
    </citation>
    <scope>NUCLEOTIDE SEQUENCE</scope>
    <source>
        <strain evidence="3">TFB9207</strain>
    </source>
</reference>
<dbReference type="Proteomes" id="UP001163846">
    <property type="component" value="Unassembled WGS sequence"/>
</dbReference>
<evidence type="ECO:0000313" key="3">
    <source>
        <dbReference type="EMBL" id="KAJ3835235.1"/>
    </source>
</evidence>
<dbReference type="InterPro" id="IPR046522">
    <property type="entry name" value="DUF6699"/>
</dbReference>